<reference evidence="3" key="1">
    <citation type="submission" date="2016-12" db="EMBL/GenBank/DDBJ databases">
        <title>Draft Genome Sequences od Carboxydothermus pertinax and islandicus, Hydrogenogenic Carboxydotrophic Bacteria.</title>
        <authorList>
            <person name="Fukuyama Y."/>
            <person name="Ohmae K."/>
            <person name="Yoneda Y."/>
            <person name="Yoshida T."/>
            <person name="Sako Y."/>
        </authorList>
    </citation>
    <scope>NUCLEOTIDE SEQUENCE [LARGE SCALE GENOMIC DNA]</scope>
    <source>
        <strain evidence="3">SET</strain>
    </source>
</reference>
<dbReference type="InterPro" id="IPR001830">
    <property type="entry name" value="Glyco_trans_20"/>
</dbReference>
<evidence type="ECO:0000313" key="2">
    <source>
        <dbReference type="EMBL" id="GAV26529.1"/>
    </source>
</evidence>
<gene>
    <name evidence="2" type="ORF">ciss_24620</name>
</gene>
<dbReference type="STRING" id="661089.ciss_24620"/>
<comment type="similarity">
    <text evidence="1">Belongs to the glycosyltransferase 20 family.</text>
</comment>
<dbReference type="Gene3D" id="3.40.50.2000">
    <property type="entry name" value="Glycogen Phosphorylase B"/>
    <property type="match status" value="2"/>
</dbReference>
<dbReference type="SUPFAM" id="SSF53756">
    <property type="entry name" value="UDP-Glycosyltransferase/glycogen phosphorylase"/>
    <property type="match status" value="1"/>
</dbReference>
<dbReference type="AlphaFoldDB" id="A0A1L8D5S8"/>
<dbReference type="EMBL" id="BDJL01000142">
    <property type="protein sequence ID" value="GAV26529.1"/>
    <property type="molecule type" value="Genomic_DNA"/>
</dbReference>
<dbReference type="PANTHER" id="PTHR10788:SF106">
    <property type="entry name" value="BCDNA.GH08860"/>
    <property type="match status" value="1"/>
</dbReference>
<sequence>MRSNLLVVSNRGPFTIEENNGSLKCRPAVSGLVSAVLPAVKKIGGTWLAWAGRFAEKPGEVQAVIKDEFQFVEILLSRKEVEGYYEGYANGVLWPLCHLMPEKVKLSEENYQIYREVNYKFAQRAAALLRSGTLLWIHDYHLALMPHFIRQKNSWQRIAFFWHIPFPPVELFTIQPWAEELLRGLLGADIIGFHIDDYRENFLRAVERVLRLPVNYEWGTVYYNGREILVKAVPIGIETKNFQKEVPEIPEIKEEIAGQKVFLGVERLDYTKGLKEKIQGFARFLESNPEYWGKVKLLQVAVPTRENIDQYQAYAREVLAEAAKVNERFGNNQWQPIKILKRNYSQEELIYLYRIADALVITSLEDGLNLVAKEYIASKKEPGVLILSKRTGVARQLGAALLVNPYSPEEIALKLKEALEMPDNLKKKSFSFLKEQVILKNNEWWLENFLGKELRFMDTGFGKYYRKRGEKKVGAID</sequence>
<dbReference type="GO" id="GO:0003825">
    <property type="term" value="F:alpha,alpha-trehalose-phosphate synthase (UDP-forming) activity"/>
    <property type="evidence" value="ECO:0007669"/>
    <property type="project" value="TreeGrafter"/>
</dbReference>
<name>A0A1L8D5S8_9THEO</name>
<comment type="caution">
    <text evidence="2">The sequence shown here is derived from an EMBL/GenBank/DDBJ whole genome shotgun (WGS) entry which is preliminary data.</text>
</comment>
<dbReference type="Pfam" id="PF00982">
    <property type="entry name" value="Glyco_transf_20"/>
    <property type="match status" value="1"/>
</dbReference>
<keyword evidence="3" id="KW-1185">Reference proteome</keyword>
<dbReference type="Proteomes" id="UP000187338">
    <property type="component" value="Unassembled WGS sequence"/>
</dbReference>
<organism evidence="2 3">
    <name type="scientific">Carboxydothermus islandicus</name>
    <dbReference type="NCBI Taxonomy" id="661089"/>
    <lineage>
        <taxon>Bacteria</taxon>
        <taxon>Bacillati</taxon>
        <taxon>Bacillota</taxon>
        <taxon>Clostridia</taxon>
        <taxon>Thermoanaerobacterales</taxon>
        <taxon>Thermoanaerobacteraceae</taxon>
        <taxon>Carboxydothermus</taxon>
    </lineage>
</organism>
<dbReference type="RefSeq" id="WP_075866682.1">
    <property type="nucleotide sequence ID" value="NZ_BDJL01000142.1"/>
</dbReference>
<evidence type="ECO:0000313" key="3">
    <source>
        <dbReference type="Proteomes" id="UP000187338"/>
    </source>
</evidence>
<proteinExistence type="inferred from homology"/>
<dbReference type="PANTHER" id="PTHR10788">
    <property type="entry name" value="TREHALOSE-6-PHOSPHATE SYNTHASE"/>
    <property type="match status" value="1"/>
</dbReference>
<dbReference type="CDD" id="cd03788">
    <property type="entry name" value="GT20_TPS"/>
    <property type="match status" value="1"/>
</dbReference>
<accession>A0A1L8D5S8</accession>
<evidence type="ECO:0000256" key="1">
    <source>
        <dbReference type="ARBA" id="ARBA00008799"/>
    </source>
</evidence>
<dbReference type="GO" id="GO:0005992">
    <property type="term" value="P:trehalose biosynthetic process"/>
    <property type="evidence" value="ECO:0007669"/>
    <property type="project" value="InterPro"/>
</dbReference>
<protein>
    <submittedName>
        <fullName evidence="2">Trehalose-6-phosphate synthase</fullName>
    </submittedName>
</protein>
<dbReference type="OrthoDB" id="9761633at2"/>